<protein>
    <submittedName>
        <fullName evidence="1">Uncharacterized protein</fullName>
    </submittedName>
</protein>
<proteinExistence type="predicted"/>
<gene>
    <name evidence="1" type="ORF">ESCNG_160015</name>
</gene>
<name>A0AB74EN70_NEIGO</name>
<sequence length="25" mass="2891">MDLGALNQALREISKTPEKPKQIFY</sequence>
<reference evidence="1 2" key="1">
    <citation type="submission" date="2016-09" db="EMBL/GenBank/DDBJ databases">
        <authorList>
            <person name="Kumanski S."/>
            <person name="Beatrice B."/>
        </authorList>
    </citation>
    <scope>NUCLEOTIDE SEQUENCE [LARGE SCALE GENOMIC DNA]</scope>
    <source>
        <strain evidence="1">Mankind</strain>
    </source>
</reference>
<comment type="caution">
    <text evidence="1">The sequence shown here is derived from an EMBL/GenBank/DDBJ whole genome shotgun (WGS) entry which is preliminary data.</text>
</comment>
<dbReference type="AlphaFoldDB" id="A0AB74EN70"/>
<organism evidence="1 2">
    <name type="scientific">Neisseria gonorrhoeae</name>
    <dbReference type="NCBI Taxonomy" id="485"/>
    <lineage>
        <taxon>Bacteria</taxon>
        <taxon>Pseudomonadati</taxon>
        <taxon>Pseudomonadota</taxon>
        <taxon>Betaproteobacteria</taxon>
        <taxon>Neisseriales</taxon>
        <taxon>Neisseriaceae</taxon>
        <taxon>Neisseria</taxon>
    </lineage>
</organism>
<accession>A0AB74EN70</accession>
<evidence type="ECO:0000313" key="1">
    <source>
        <dbReference type="EMBL" id="SCW09750.1"/>
    </source>
</evidence>
<dbReference type="Proteomes" id="UP000182484">
    <property type="component" value="Unassembled WGS sequence"/>
</dbReference>
<evidence type="ECO:0000313" key="2">
    <source>
        <dbReference type="Proteomes" id="UP000182484"/>
    </source>
</evidence>
<dbReference type="EMBL" id="FMTB01000008">
    <property type="protein sequence ID" value="SCW09750.1"/>
    <property type="molecule type" value="Genomic_DNA"/>
</dbReference>